<evidence type="ECO:0000256" key="1">
    <source>
        <dbReference type="SAM" id="Phobius"/>
    </source>
</evidence>
<keyword evidence="1" id="KW-0472">Membrane</keyword>
<evidence type="ECO:0000313" key="2">
    <source>
        <dbReference type="EMBL" id="CAH1973513.1"/>
    </source>
</evidence>
<accession>A0A9P0KE28</accession>
<dbReference type="GO" id="GO:0005615">
    <property type="term" value="C:extracellular space"/>
    <property type="evidence" value="ECO:0007669"/>
    <property type="project" value="TreeGrafter"/>
</dbReference>
<evidence type="ECO:0000313" key="3">
    <source>
        <dbReference type="Proteomes" id="UP001152888"/>
    </source>
</evidence>
<keyword evidence="1" id="KW-1133">Transmembrane helix</keyword>
<dbReference type="AlphaFoldDB" id="A0A9P0KE28"/>
<feature type="transmembrane region" description="Helical" evidence="1">
    <location>
        <begin position="7"/>
        <end position="27"/>
    </location>
</feature>
<dbReference type="PANTHER" id="PTHR10974">
    <property type="entry name" value="FI08016P-RELATED"/>
    <property type="match status" value="1"/>
</dbReference>
<gene>
    <name evidence="2" type="ORF">ACAOBT_LOCUS10591</name>
</gene>
<comment type="caution">
    <text evidence="2">The sequence shown here is derived from an EMBL/GenBank/DDBJ whole genome shotgun (WGS) entry which is preliminary data.</text>
</comment>
<keyword evidence="1" id="KW-0812">Transmembrane</keyword>
<name>A0A9P0KE28_ACAOB</name>
<dbReference type="SUPFAM" id="SSF53649">
    <property type="entry name" value="Alkaline phosphatase-like"/>
    <property type="match status" value="1"/>
</dbReference>
<protein>
    <recommendedName>
        <fullName evidence="4">DUF229 domain containing protein</fullName>
    </recommendedName>
</protein>
<sequence>MHQGALIGSKFIFVLFLICCIMLTLVYNDFNFLKCKAVGIQPTENIIIEEEIREKNKATELAARLEPVSLTSSTTTTASTATQNVTTTSKPLTSTQPHVIVRKGKEVKFLISSEKCKIVDLDPFSREAKKYFHPEKYKSCRKHDLLTYVTKNDNIATLHIDHEVAPSYSSKGVKCCYSNVTRKHNISNPDGGISVSSCQRFENNVTIHHDPIVVKCTEKSSHKQVYENAHIAITISEDVQKKIDNFDNNTKPLSILFIGIDSISRLNLIRAMPKTYRFLRDNDWVPLMGYNKMDDNTFPNLMCILTGFNNSMSYNICDPFTVGKLDACPMVWYDYRKAGYITAYGEDEVTLNTFNYRKKGFKTPPTDYYFRPYVLATERLTKVMKDSMTYCTGPETAGQRIMNLAKDFAFTFKGYPNFGFFWMNSFSHNRLNTPTGMDAKVKNFLEELTNGGVTENSIVIFLSDHGMRFGDIRLTHTGWLEERLPYIYISFPSWFQGKYSNEYATFKNNSYKLTSPFDVHLTLKHILKLQDKNYTITPSVSCPTCRSLFEEIPYHRSCEEAGITSHWCTCLGFAPVVLEKSLERAVVTFLLNEIHDTLRKAKGTRPCAKFTLDRVLKISLSQKLPYQNDSHLLVQIQTKPKAVFETTLSFTGDIHGQNFTLSGSISRLDSYNDHSKCVSDANLRKYCYCH</sequence>
<reference evidence="2" key="1">
    <citation type="submission" date="2022-03" db="EMBL/GenBank/DDBJ databases">
        <authorList>
            <person name="Sayadi A."/>
        </authorList>
    </citation>
    <scope>NUCLEOTIDE SEQUENCE</scope>
</reference>
<dbReference type="FunFam" id="3.40.720.10:FF:000017">
    <property type="entry name" value="Predicted protein"/>
    <property type="match status" value="1"/>
</dbReference>
<dbReference type="EMBL" id="CAKOFQ010006810">
    <property type="protein sequence ID" value="CAH1973513.1"/>
    <property type="molecule type" value="Genomic_DNA"/>
</dbReference>
<dbReference type="InterPro" id="IPR004245">
    <property type="entry name" value="DUF229"/>
</dbReference>
<dbReference type="InterPro" id="IPR017850">
    <property type="entry name" value="Alkaline_phosphatase_core_sf"/>
</dbReference>
<dbReference type="Proteomes" id="UP001152888">
    <property type="component" value="Unassembled WGS sequence"/>
</dbReference>
<dbReference type="OrthoDB" id="413313at2759"/>
<dbReference type="CDD" id="cd16021">
    <property type="entry name" value="ALP_like"/>
    <property type="match status" value="1"/>
</dbReference>
<proteinExistence type="predicted"/>
<evidence type="ECO:0008006" key="4">
    <source>
        <dbReference type="Google" id="ProtNLM"/>
    </source>
</evidence>
<organism evidence="2 3">
    <name type="scientific">Acanthoscelides obtectus</name>
    <name type="common">Bean weevil</name>
    <name type="synonym">Bruchus obtectus</name>
    <dbReference type="NCBI Taxonomy" id="200917"/>
    <lineage>
        <taxon>Eukaryota</taxon>
        <taxon>Metazoa</taxon>
        <taxon>Ecdysozoa</taxon>
        <taxon>Arthropoda</taxon>
        <taxon>Hexapoda</taxon>
        <taxon>Insecta</taxon>
        <taxon>Pterygota</taxon>
        <taxon>Neoptera</taxon>
        <taxon>Endopterygota</taxon>
        <taxon>Coleoptera</taxon>
        <taxon>Polyphaga</taxon>
        <taxon>Cucujiformia</taxon>
        <taxon>Chrysomeloidea</taxon>
        <taxon>Chrysomelidae</taxon>
        <taxon>Bruchinae</taxon>
        <taxon>Bruchini</taxon>
        <taxon>Acanthoscelides</taxon>
    </lineage>
</organism>
<dbReference type="PANTHER" id="PTHR10974:SF9">
    <property type="entry name" value="DUF229 DOMAIN CONTAINING PROTEIN-RELATED"/>
    <property type="match status" value="1"/>
</dbReference>
<keyword evidence="3" id="KW-1185">Reference proteome</keyword>
<dbReference type="Pfam" id="PF02995">
    <property type="entry name" value="DUF229"/>
    <property type="match status" value="1"/>
</dbReference>
<dbReference type="Gene3D" id="3.40.720.10">
    <property type="entry name" value="Alkaline Phosphatase, subunit A"/>
    <property type="match status" value="1"/>
</dbReference>